<dbReference type="RefSeq" id="WP_154520326.1">
    <property type="nucleotide sequence ID" value="NZ_VUMT01000041.1"/>
</dbReference>
<evidence type="ECO:0008006" key="3">
    <source>
        <dbReference type="Google" id="ProtNLM"/>
    </source>
</evidence>
<dbReference type="InterPro" id="IPR013372">
    <property type="entry name" value="Eut_put"/>
</dbReference>
<evidence type="ECO:0000313" key="1">
    <source>
        <dbReference type="EMBL" id="MSS64968.1"/>
    </source>
</evidence>
<evidence type="ECO:0000313" key="2">
    <source>
        <dbReference type="Proteomes" id="UP000482209"/>
    </source>
</evidence>
<comment type="caution">
    <text evidence="1">The sequence shown here is derived from an EMBL/GenBank/DDBJ whole genome shotgun (WGS) entry which is preliminary data.</text>
</comment>
<sequence length="248" mass="28508">MDIDSLVEAVTARVKQKLYLEEMTDKKKLLIISQEHGTDCHSFLDCNSCSCGYMEDCALLKEYQVQMEQYDVVLLYQLTNEMLGKITAGIGDTPYAKLAIEAILLGKKIYVPNEEVELYQYENTAPKAYYQMMYEKINLLRACGVIFCGQKDLEKRLCQADTCCEKAERKEEQQENEKEGSQSECQFVQNTCTKETFCFSKKIITEKDMIDAYQNGANEVEIQKHAILSELAKEYAHEKNINITRLLS</sequence>
<gene>
    <name evidence="1" type="ORF">FYJ58_14005</name>
</gene>
<dbReference type="PIRSF" id="PIRSF034981">
    <property type="entry name" value="Eut_put"/>
    <property type="match status" value="1"/>
</dbReference>
<keyword evidence="2" id="KW-1185">Reference proteome</keyword>
<accession>A0A6L5Y3N1</accession>
<dbReference type="Proteomes" id="UP000482209">
    <property type="component" value="Unassembled WGS sequence"/>
</dbReference>
<name>A0A6L5Y3N1_9FIRM</name>
<organism evidence="1 2">
    <name type="scientific">Velocimicrobium porci</name>
    <dbReference type="NCBI Taxonomy" id="2606634"/>
    <lineage>
        <taxon>Bacteria</taxon>
        <taxon>Bacillati</taxon>
        <taxon>Bacillota</taxon>
        <taxon>Clostridia</taxon>
        <taxon>Lachnospirales</taxon>
        <taxon>Lachnospiraceae</taxon>
        <taxon>Velocimicrobium</taxon>
    </lineage>
</organism>
<dbReference type="EMBL" id="VUMT01000041">
    <property type="protein sequence ID" value="MSS64968.1"/>
    <property type="molecule type" value="Genomic_DNA"/>
</dbReference>
<proteinExistence type="predicted"/>
<reference evidence="1 2" key="1">
    <citation type="submission" date="2019-08" db="EMBL/GenBank/DDBJ databases">
        <title>In-depth cultivation of the pig gut microbiome towards novel bacterial diversity and tailored functional studies.</title>
        <authorList>
            <person name="Wylensek D."/>
            <person name="Hitch T.C.A."/>
            <person name="Clavel T."/>
        </authorList>
    </citation>
    <scope>NUCLEOTIDE SEQUENCE [LARGE SCALE GENOMIC DNA]</scope>
    <source>
        <strain evidence="1 2">WCA-693-APC-MOT-I</strain>
    </source>
</reference>
<dbReference type="AlphaFoldDB" id="A0A6L5Y3N1"/>
<protein>
    <recommendedName>
        <fullName evidence="3">Ethanolamine utilization protein</fullName>
    </recommendedName>
</protein>